<feature type="region of interest" description="Disordered" evidence="1">
    <location>
        <begin position="162"/>
        <end position="202"/>
    </location>
</feature>
<gene>
    <name evidence="2" type="ORF">RS75_01265</name>
</gene>
<dbReference type="RefSeq" id="WP_045016568.1">
    <property type="nucleotide sequence ID" value="NZ_JWJH01000001.1"/>
</dbReference>
<keyword evidence="3" id="KW-1185">Reference proteome</keyword>
<feature type="compositionally biased region" description="Polar residues" evidence="1">
    <location>
        <begin position="183"/>
        <end position="202"/>
    </location>
</feature>
<proteinExistence type="predicted"/>
<protein>
    <submittedName>
        <fullName evidence="2">Uncharacterized protein</fullName>
    </submittedName>
</protein>
<feature type="compositionally biased region" description="Low complexity" evidence="1">
    <location>
        <begin position="279"/>
        <end position="294"/>
    </location>
</feature>
<feature type="compositionally biased region" description="Acidic residues" evidence="1">
    <location>
        <begin position="461"/>
        <end position="481"/>
    </location>
</feature>
<organism evidence="2 3">
    <name type="scientific">Rhizobium nepotum 39/7</name>
    <dbReference type="NCBI Taxonomy" id="1368418"/>
    <lineage>
        <taxon>Bacteria</taxon>
        <taxon>Pseudomonadati</taxon>
        <taxon>Pseudomonadota</taxon>
        <taxon>Alphaproteobacteria</taxon>
        <taxon>Hyphomicrobiales</taxon>
        <taxon>Rhizobiaceae</taxon>
        <taxon>Rhizobium/Agrobacterium group</taxon>
        <taxon>Rhizobium</taxon>
    </lineage>
</organism>
<evidence type="ECO:0000256" key="1">
    <source>
        <dbReference type="SAM" id="MobiDB-lite"/>
    </source>
</evidence>
<feature type="compositionally biased region" description="Pro residues" evidence="1">
    <location>
        <begin position="244"/>
        <end position="254"/>
    </location>
</feature>
<evidence type="ECO:0000313" key="2">
    <source>
        <dbReference type="EMBL" id="KJF69835.1"/>
    </source>
</evidence>
<name>A0ABR5CYF9_9HYPH</name>
<feature type="region of interest" description="Disordered" evidence="1">
    <location>
        <begin position="435"/>
        <end position="516"/>
    </location>
</feature>
<feature type="compositionally biased region" description="Basic and acidic residues" evidence="1">
    <location>
        <begin position="482"/>
        <end position="500"/>
    </location>
</feature>
<reference evidence="2 3" key="1">
    <citation type="submission" date="2015-03" db="EMBL/GenBank/DDBJ databases">
        <title>Draft Genome Sequences of Agrobacterium nepotum Strain 39/7T (= CFBP 7436T = LMG 26435T) and Agrobacterium sp. Strain KFB 330 (= CFBP 8308 = LMG 28674).</title>
        <authorList>
            <person name="Kuzmanovic N."/>
            <person name="Pulawska J."/>
            <person name="Obradovic A."/>
        </authorList>
    </citation>
    <scope>NUCLEOTIDE SEQUENCE [LARGE SCALE GENOMIC DNA]</scope>
    <source>
        <strain evidence="2 3">39/7</strain>
    </source>
</reference>
<accession>A0ABR5CYF9</accession>
<evidence type="ECO:0000313" key="3">
    <source>
        <dbReference type="Proteomes" id="UP000052068"/>
    </source>
</evidence>
<feature type="region of interest" description="Disordered" evidence="1">
    <location>
        <begin position="357"/>
        <end position="414"/>
    </location>
</feature>
<dbReference type="Proteomes" id="UP000052068">
    <property type="component" value="Unassembled WGS sequence"/>
</dbReference>
<comment type="caution">
    <text evidence="2">The sequence shown here is derived from an EMBL/GenBank/DDBJ whole genome shotgun (WGS) entry which is preliminary data.</text>
</comment>
<feature type="region of interest" description="Disordered" evidence="1">
    <location>
        <begin position="241"/>
        <end position="296"/>
    </location>
</feature>
<dbReference type="EMBL" id="JWJH01000001">
    <property type="protein sequence ID" value="KJF69835.1"/>
    <property type="molecule type" value="Genomic_DNA"/>
</dbReference>
<sequence>MLPPVPKITATDAAYGAAAAQTQRGQPKEAMQPQVSNIGAVNGSNLFTRAAIASLTSEFQLSRSTAVLAEALGKLMNLPRRDGEAIQTYVVRLTDALRALPAPQRLALEQQVSKVLQGLSLSMLAEILKQPTGPDAARLALLIELSRYKGTDLAAKAVVSSYQQNNSANPPPIQPPRQGQQNAPSQSAESRQNSATSATAQPANIAAPGRLLPLLIGPIAQSAAAIKVMMAVQVAVQDPRVNLPAPPADTPDSPPDAARPDGKAESTARPLPSQTGGTVNEAPAEARPANAPRVENGEMRPARAVREMVKSEQKEARMLLAPLSGQPAGDMKEMENLLLAAVAGKLPAKVMTAAQTAATSTGAAPQQLEEQPAEQTASTMPTTRPSGEETETIANRPEPQPIPRATLDPEARLAMLEQAASQSLIAAALAKDGTPLPLVAYPPAEEDHESESPHRGSGPFSEEEAEGQPEGENPGDQDEAEERVAANDETREQESPREAASDDSAENYYLRMSGMP</sequence>
<feature type="compositionally biased region" description="Low complexity" evidence="1">
    <location>
        <begin position="357"/>
        <end position="377"/>
    </location>
</feature>